<feature type="transmembrane region" description="Helical" evidence="1">
    <location>
        <begin position="120"/>
        <end position="140"/>
    </location>
</feature>
<protein>
    <submittedName>
        <fullName evidence="2">Serpentine type 7TM GPCR chemoreceptor srd domain-containing protein</fullName>
    </submittedName>
</protein>
<feature type="transmembrane region" description="Helical" evidence="1">
    <location>
        <begin position="181"/>
        <end position="202"/>
    </location>
</feature>
<name>A0AAD4N472_9BILA</name>
<feature type="transmembrane region" description="Helical" evidence="1">
    <location>
        <begin position="231"/>
        <end position="250"/>
    </location>
</feature>
<keyword evidence="1" id="KW-0812">Transmembrane</keyword>
<feature type="transmembrane region" description="Helical" evidence="1">
    <location>
        <begin position="6"/>
        <end position="23"/>
    </location>
</feature>
<dbReference type="AlphaFoldDB" id="A0AAD4N472"/>
<accession>A0AAD4N472</accession>
<feature type="transmembrane region" description="Helical" evidence="1">
    <location>
        <begin position="80"/>
        <end position="99"/>
    </location>
</feature>
<evidence type="ECO:0000313" key="2">
    <source>
        <dbReference type="EMBL" id="KAI1710761.1"/>
    </source>
</evidence>
<dbReference type="Pfam" id="PF10317">
    <property type="entry name" value="7TM_GPCR_Srd"/>
    <property type="match status" value="1"/>
</dbReference>
<feature type="transmembrane region" description="Helical" evidence="1">
    <location>
        <begin position="262"/>
        <end position="286"/>
    </location>
</feature>
<reference evidence="2" key="1">
    <citation type="submission" date="2022-01" db="EMBL/GenBank/DDBJ databases">
        <title>Genome Sequence Resource for Two Populations of Ditylenchus destructor, the Migratory Endoparasitic Phytonematode.</title>
        <authorList>
            <person name="Zhang H."/>
            <person name="Lin R."/>
            <person name="Xie B."/>
        </authorList>
    </citation>
    <scope>NUCLEOTIDE SEQUENCE</scope>
    <source>
        <strain evidence="2">BazhouSP</strain>
    </source>
</reference>
<comment type="caution">
    <text evidence="2">The sequence shown here is derived from an EMBL/GenBank/DDBJ whole genome shotgun (WGS) entry which is preliminary data.</text>
</comment>
<dbReference type="PANTHER" id="PTHR22943:SF248">
    <property type="entry name" value="SEVEN TM RECEPTOR"/>
    <property type="match status" value="1"/>
</dbReference>
<sequence>METSVYSASTVLNCFLLYLIKNYSNFGIKTYQILLSIDASLDLILGVIVFLSQPIALTCEGYFVMANNGFISGISPSMDGFLLTMFTFFLHSNILWIPVQFVYRYRLLCKEDTGSRKSNLLIAAISIGWSLWALIVLIAMCEVREEYQTVGRHILDLNGWPKRKDGKPAFVVGSYITEWRMLTYLSLWVCTCTASIIIVVWCEKKISKHFKDMGSPMHSTTRRMHTEFHRALLAMAICPLITTTVPVYYFCTTFAFQLCPGWISALLTSATTSITLFNPLTTIICFRCYRQTALNVISCYRFRTLIGPKREHLTNTDGLVSVTLPALSLNPVRLAQIAPNPSNLPQESEQNINEYVTREPTSENVQELRDTANTILREYRQTD</sequence>
<evidence type="ECO:0000313" key="3">
    <source>
        <dbReference type="Proteomes" id="UP001201812"/>
    </source>
</evidence>
<gene>
    <name evidence="2" type="ORF">DdX_10460</name>
</gene>
<dbReference type="EMBL" id="JAKKPZ010000024">
    <property type="protein sequence ID" value="KAI1710761.1"/>
    <property type="molecule type" value="Genomic_DNA"/>
</dbReference>
<keyword evidence="3" id="KW-1185">Reference proteome</keyword>
<dbReference type="Proteomes" id="UP001201812">
    <property type="component" value="Unassembled WGS sequence"/>
</dbReference>
<organism evidence="2 3">
    <name type="scientific">Ditylenchus destructor</name>
    <dbReference type="NCBI Taxonomy" id="166010"/>
    <lineage>
        <taxon>Eukaryota</taxon>
        <taxon>Metazoa</taxon>
        <taxon>Ecdysozoa</taxon>
        <taxon>Nematoda</taxon>
        <taxon>Chromadorea</taxon>
        <taxon>Rhabditida</taxon>
        <taxon>Tylenchina</taxon>
        <taxon>Tylenchomorpha</taxon>
        <taxon>Sphaerularioidea</taxon>
        <taxon>Anguinidae</taxon>
        <taxon>Anguininae</taxon>
        <taxon>Ditylenchus</taxon>
    </lineage>
</organism>
<keyword evidence="1" id="KW-1133">Transmembrane helix</keyword>
<dbReference type="SUPFAM" id="SSF81321">
    <property type="entry name" value="Family A G protein-coupled receptor-like"/>
    <property type="match status" value="1"/>
</dbReference>
<keyword evidence="1" id="KW-0472">Membrane</keyword>
<proteinExistence type="predicted"/>
<evidence type="ECO:0000256" key="1">
    <source>
        <dbReference type="SAM" id="Phobius"/>
    </source>
</evidence>
<dbReference type="PANTHER" id="PTHR22943">
    <property type="entry name" value="7-TRANSMEMBRANE DOMAIN RECEPTOR C.ELEGANS"/>
    <property type="match status" value="1"/>
</dbReference>
<feature type="transmembrane region" description="Helical" evidence="1">
    <location>
        <begin position="43"/>
        <end position="65"/>
    </location>
</feature>
<dbReference type="InterPro" id="IPR019421">
    <property type="entry name" value="7TM_GPCR_serpentine_rcpt_Srd"/>
</dbReference>